<reference evidence="1 2" key="1">
    <citation type="submission" date="2023-03" db="EMBL/GenBank/DDBJ databases">
        <title>High recombination rates correlate with genetic variation in Cardiocondyla obscurior ants.</title>
        <authorList>
            <person name="Errbii M."/>
        </authorList>
    </citation>
    <scope>NUCLEOTIDE SEQUENCE [LARGE SCALE GENOMIC DNA]</scope>
    <source>
        <strain evidence="1">Alpha-2009</strain>
        <tissue evidence="1">Whole body</tissue>
    </source>
</reference>
<dbReference type="Proteomes" id="UP001430953">
    <property type="component" value="Unassembled WGS sequence"/>
</dbReference>
<organism evidence="1 2">
    <name type="scientific">Cardiocondyla obscurior</name>
    <dbReference type="NCBI Taxonomy" id="286306"/>
    <lineage>
        <taxon>Eukaryota</taxon>
        <taxon>Metazoa</taxon>
        <taxon>Ecdysozoa</taxon>
        <taxon>Arthropoda</taxon>
        <taxon>Hexapoda</taxon>
        <taxon>Insecta</taxon>
        <taxon>Pterygota</taxon>
        <taxon>Neoptera</taxon>
        <taxon>Endopterygota</taxon>
        <taxon>Hymenoptera</taxon>
        <taxon>Apocrita</taxon>
        <taxon>Aculeata</taxon>
        <taxon>Formicoidea</taxon>
        <taxon>Formicidae</taxon>
        <taxon>Myrmicinae</taxon>
        <taxon>Cardiocondyla</taxon>
    </lineage>
</organism>
<dbReference type="EMBL" id="JADYXP020000027">
    <property type="protein sequence ID" value="KAL0099674.1"/>
    <property type="molecule type" value="Genomic_DNA"/>
</dbReference>
<sequence length="79" mass="9277">MYGDTSRETSSRYLGYQDEPTIPLPISSDCVCLYIADLSRLGFQISPRLCHARLRDSKRRKWRTRTAPGYKMRFEQNES</sequence>
<name>A0AAW2EBL3_9HYME</name>
<proteinExistence type="predicted"/>
<gene>
    <name evidence="1" type="ORF">PUN28_019816</name>
</gene>
<protein>
    <submittedName>
        <fullName evidence="1">Uncharacterized protein</fullName>
    </submittedName>
</protein>
<evidence type="ECO:0000313" key="2">
    <source>
        <dbReference type="Proteomes" id="UP001430953"/>
    </source>
</evidence>
<keyword evidence="2" id="KW-1185">Reference proteome</keyword>
<comment type="caution">
    <text evidence="1">The sequence shown here is derived from an EMBL/GenBank/DDBJ whole genome shotgun (WGS) entry which is preliminary data.</text>
</comment>
<evidence type="ECO:0000313" key="1">
    <source>
        <dbReference type="EMBL" id="KAL0099674.1"/>
    </source>
</evidence>
<accession>A0AAW2EBL3</accession>
<dbReference type="AlphaFoldDB" id="A0AAW2EBL3"/>